<dbReference type="GO" id="GO:0032259">
    <property type="term" value="P:methylation"/>
    <property type="evidence" value="ECO:0007669"/>
    <property type="project" value="UniProtKB-KW"/>
</dbReference>
<protein>
    <submittedName>
        <fullName evidence="1">S-adenosyl-L-methionine-dependent methyltransferase</fullName>
    </submittedName>
</protein>
<sequence length="37" mass="3887">MVTAITFVSAVRTGLVADPARTSPSSTSIGFKRFEAD</sequence>
<keyword evidence="1" id="KW-0489">Methyltransferase</keyword>
<gene>
    <name evidence="1" type="ORF">ERS007739_03151</name>
</gene>
<dbReference type="GO" id="GO:0008168">
    <property type="term" value="F:methyltransferase activity"/>
    <property type="evidence" value="ECO:0007669"/>
    <property type="project" value="UniProtKB-KW"/>
</dbReference>
<keyword evidence="1" id="KW-0808">Transferase</keyword>
<dbReference type="EMBL" id="CSBK01001577">
    <property type="protein sequence ID" value="COY85740.1"/>
    <property type="molecule type" value="Genomic_DNA"/>
</dbReference>
<comment type="caution">
    <text evidence="1">The sequence shown here is derived from an EMBL/GenBank/DDBJ whole genome shotgun (WGS) entry which is preliminary data.</text>
</comment>
<accession>A0A916LD01</accession>
<proteinExistence type="predicted"/>
<name>A0A916LD01_MYCTX</name>
<dbReference type="Proteomes" id="UP000039021">
    <property type="component" value="Unassembled WGS sequence"/>
</dbReference>
<organism evidence="1 2">
    <name type="scientific">Mycobacterium tuberculosis</name>
    <dbReference type="NCBI Taxonomy" id="1773"/>
    <lineage>
        <taxon>Bacteria</taxon>
        <taxon>Bacillati</taxon>
        <taxon>Actinomycetota</taxon>
        <taxon>Actinomycetes</taxon>
        <taxon>Mycobacteriales</taxon>
        <taxon>Mycobacteriaceae</taxon>
        <taxon>Mycobacterium</taxon>
        <taxon>Mycobacterium tuberculosis complex</taxon>
    </lineage>
</organism>
<dbReference type="AlphaFoldDB" id="A0A916LD01"/>
<evidence type="ECO:0000313" key="2">
    <source>
        <dbReference type="Proteomes" id="UP000039021"/>
    </source>
</evidence>
<evidence type="ECO:0000313" key="1">
    <source>
        <dbReference type="EMBL" id="COY85740.1"/>
    </source>
</evidence>
<reference evidence="2" key="1">
    <citation type="submission" date="2015-03" db="EMBL/GenBank/DDBJ databases">
        <authorList>
            <consortium name="Pathogen Informatics"/>
        </authorList>
    </citation>
    <scope>NUCLEOTIDE SEQUENCE [LARGE SCALE GENOMIC DNA]</scope>
    <source>
        <strain evidence="2">N09902308</strain>
    </source>
</reference>